<comment type="caution">
    <text evidence="3">The sequence shown here is derived from an EMBL/GenBank/DDBJ whole genome shotgun (WGS) entry which is preliminary data.</text>
</comment>
<dbReference type="FunCoup" id="A0A1Q5PXQ0">
    <property type="interactions" value="148"/>
</dbReference>
<evidence type="ECO:0000256" key="1">
    <source>
        <dbReference type="ARBA" id="ARBA00023002"/>
    </source>
</evidence>
<dbReference type="InterPro" id="IPR036812">
    <property type="entry name" value="NAD(P)_OxRdtase_dom_sf"/>
</dbReference>
<dbReference type="EMBL" id="MQVS01000002">
    <property type="protein sequence ID" value="OKL52393.1"/>
    <property type="molecule type" value="Genomic_DNA"/>
</dbReference>
<organism evidence="3 4">
    <name type="scientific">Buchananella hordeovulneris</name>
    <dbReference type="NCBI Taxonomy" id="52770"/>
    <lineage>
        <taxon>Bacteria</taxon>
        <taxon>Bacillati</taxon>
        <taxon>Actinomycetota</taxon>
        <taxon>Actinomycetes</taxon>
        <taxon>Actinomycetales</taxon>
        <taxon>Actinomycetaceae</taxon>
        <taxon>Buchananella</taxon>
    </lineage>
</organism>
<dbReference type="RefSeq" id="WP_073823045.1">
    <property type="nucleotide sequence ID" value="NZ_MQVS01000002.1"/>
</dbReference>
<name>A0A1Q5PXQ0_9ACTO</name>
<reference evidence="4" key="1">
    <citation type="submission" date="2016-12" db="EMBL/GenBank/DDBJ databases">
        <authorList>
            <person name="Meng X."/>
        </authorList>
    </citation>
    <scope>NUCLEOTIDE SEQUENCE [LARGE SCALE GENOMIC DNA]</scope>
    <source>
        <strain evidence="4">DSM 20732</strain>
    </source>
</reference>
<sequence>MQRIIGGIETFPIGLGCMGMTMSYGPVDKAEAAATVRAAVDAGVTMFDTAQMYGGGRNEALIGPLLAPVRDNVVIATKTGIRTRFGGLPVGLDGRPTAIRQGLDASLQRLHTDRVDLYYLHRVDPKVPLEDSIGALADGVRAGKVRAIGVSEVTGSQLRRAHAVHPIAAVQMEWSLFSRTLEDDVLPVARELGVGVVAYAPLGRGMLTGSPAATTGLPLLDYRRALPRWRKKNLAANLQAVETVRQVAIRHDATPGQVALAWVLARGEDVVPIPGTKRRRYLQENLAALKLRLSPADLAELDQIRAQGERYGRLGVSADE</sequence>
<keyword evidence="4" id="KW-1185">Reference proteome</keyword>
<keyword evidence="1" id="KW-0560">Oxidoreductase</keyword>
<dbReference type="SUPFAM" id="SSF51430">
    <property type="entry name" value="NAD(P)-linked oxidoreductase"/>
    <property type="match status" value="1"/>
</dbReference>
<protein>
    <submittedName>
        <fullName evidence="3">Aldo/keto reductase</fullName>
    </submittedName>
</protein>
<dbReference type="GO" id="GO:0005737">
    <property type="term" value="C:cytoplasm"/>
    <property type="evidence" value="ECO:0007669"/>
    <property type="project" value="TreeGrafter"/>
</dbReference>
<evidence type="ECO:0000313" key="3">
    <source>
        <dbReference type="EMBL" id="OKL52393.1"/>
    </source>
</evidence>
<dbReference type="InterPro" id="IPR023210">
    <property type="entry name" value="NADP_OxRdtase_dom"/>
</dbReference>
<dbReference type="Pfam" id="PF00248">
    <property type="entry name" value="Aldo_ket_red"/>
    <property type="match status" value="1"/>
</dbReference>
<feature type="domain" description="NADP-dependent oxidoreductase" evidence="2">
    <location>
        <begin position="12"/>
        <end position="305"/>
    </location>
</feature>
<proteinExistence type="predicted"/>
<dbReference type="Gene3D" id="3.20.20.100">
    <property type="entry name" value="NADP-dependent oxidoreductase domain"/>
    <property type="match status" value="1"/>
</dbReference>
<dbReference type="InterPro" id="IPR020471">
    <property type="entry name" value="AKR"/>
</dbReference>
<dbReference type="PANTHER" id="PTHR43625:SF5">
    <property type="entry name" value="PYRIDOXAL REDUCTASE, CHLOROPLASTIC"/>
    <property type="match status" value="1"/>
</dbReference>
<dbReference type="InterPro" id="IPR050791">
    <property type="entry name" value="Aldo-Keto_reductase"/>
</dbReference>
<dbReference type="InParanoid" id="A0A1Q5PXQ0"/>
<accession>A0A1Q5PXQ0</accession>
<evidence type="ECO:0000259" key="2">
    <source>
        <dbReference type="Pfam" id="PF00248"/>
    </source>
</evidence>
<dbReference type="GO" id="GO:0016491">
    <property type="term" value="F:oxidoreductase activity"/>
    <property type="evidence" value="ECO:0007669"/>
    <property type="project" value="UniProtKB-KW"/>
</dbReference>
<dbReference type="PANTHER" id="PTHR43625">
    <property type="entry name" value="AFLATOXIN B1 ALDEHYDE REDUCTASE"/>
    <property type="match status" value="1"/>
</dbReference>
<dbReference type="AlphaFoldDB" id="A0A1Q5PXQ0"/>
<dbReference type="STRING" id="52770.BSZ40_02645"/>
<dbReference type="PRINTS" id="PR00069">
    <property type="entry name" value="ALDKETRDTASE"/>
</dbReference>
<gene>
    <name evidence="3" type="ORF">BSZ40_02645</name>
</gene>
<dbReference type="Proteomes" id="UP000185612">
    <property type="component" value="Unassembled WGS sequence"/>
</dbReference>
<evidence type="ECO:0000313" key="4">
    <source>
        <dbReference type="Proteomes" id="UP000185612"/>
    </source>
</evidence>